<dbReference type="Gramene" id="Psat07G0474600-T3">
    <property type="protein sequence ID" value="KAI5389208.1"/>
    <property type="gene ID" value="KIW84_074746"/>
</dbReference>
<protein>
    <submittedName>
        <fullName evidence="2">Fimbrin-5, variant 3</fullName>
    </submittedName>
</protein>
<comment type="caution">
    <text evidence="2">The sequence shown here is derived from an EMBL/GenBank/DDBJ whole genome shotgun (WGS) entry which is preliminary data.</text>
</comment>
<dbReference type="EMBL" id="JAMSHJ010000007">
    <property type="protein sequence ID" value="KAI5389208.1"/>
    <property type="molecule type" value="Genomic_DNA"/>
</dbReference>
<proteinExistence type="predicted"/>
<accession>A0A9D4VTM1</accession>
<sequence>KDIRLQVHLILFSRGLTQTTDISVTGIIKGDNADSQDAKNSYHYRDDVQRSPRAFMLSNDFNMKNDSLAQDKPLKQRLGLEGRLRYDRGNHQDHEQNDRINGDKPDSPFHERAAVMMMIQGLGSNDFC</sequence>
<dbReference type="AlphaFoldDB" id="A0A9D4VTM1"/>
<evidence type="ECO:0000313" key="2">
    <source>
        <dbReference type="EMBL" id="KAI5389208.1"/>
    </source>
</evidence>
<evidence type="ECO:0000313" key="3">
    <source>
        <dbReference type="Proteomes" id="UP001058974"/>
    </source>
</evidence>
<name>A0A9D4VTM1_PEA</name>
<reference evidence="2 3" key="1">
    <citation type="journal article" date="2022" name="Nat. Genet.">
        <title>Improved pea reference genome and pan-genome highlight genomic features and evolutionary characteristics.</title>
        <authorList>
            <person name="Yang T."/>
            <person name="Liu R."/>
            <person name="Luo Y."/>
            <person name="Hu S."/>
            <person name="Wang D."/>
            <person name="Wang C."/>
            <person name="Pandey M.K."/>
            <person name="Ge S."/>
            <person name="Xu Q."/>
            <person name="Li N."/>
            <person name="Li G."/>
            <person name="Huang Y."/>
            <person name="Saxena R.K."/>
            <person name="Ji Y."/>
            <person name="Li M."/>
            <person name="Yan X."/>
            <person name="He Y."/>
            <person name="Liu Y."/>
            <person name="Wang X."/>
            <person name="Xiang C."/>
            <person name="Varshney R.K."/>
            <person name="Ding H."/>
            <person name="Gao S."/>
            <person name="Zong X."/>
        </authorList>
    </citation>
    <scope>NUCLEOTIDE SEQUENCE [LARGE SCALE GENOMIC DNA]</scope>
    <source>
        <strain evidence="2 3">cv. Zhongwan 6</strain>
    </source>
</reference>
<feature type="region of interest" description="Disordered" evidence="1">
    <location>
        <begin position="64"/>
        <end position="108"/>
    </location>
</feature>
<organism evidence="2 3">
    <name type="scientific">Pisum sativum</name>
    <name type="common">Garden pea</name>
    <name type="synonym">Lathyrus oleraceus</name>
    <dbReference type="NCBI Taxonomy" id="3888"/>
    <lineage>
        <taxon>Eukaryota</taxon>
        <taxon>Viridiplantae</taxon>
        <taxon>Streptophyta</taxon>
        <taxon>Embryophyta</taxon>
        <taxon>Tracheophyta</taxon>
        <taxon>Spermatophyta</taxon>
        <taxon>Magnoliopsida</taxon>
        <taxon>eudicotyledons</taxon>
        <taxon>Gunneridae</taxon>
        <taxon>Pentapetalae</taxon>
        <taxon>rosids</taxon>
        <taxon>fabids</taxon>
        <taxon>Fabales</taxon>
        <taxon>Fabaceae</taxon>
        <taxon>Papilionoideae</taxon>
        <taxon>50 kb inversion clade</taxon>
        <taxon>NPAAA clade</taxon>
        <taxon>Hologalegina</taxon>
        <taxon>IRL clade</taxon>
        <taxon>Fabeae</taxon>
        <taxon>Lathyrus</taxon>
    </lineage>
</organism>
<dbReference type="Proteomes" id="UP001058974">
    <property type="component" value="Chromosome 7"/>
</dbReference>
<gene>
    <name evidence="2" type="ORF">KIW84_074746</name>
</gene>
<feature type="non-terminal residue" evidence="2">
    <location>
        <position position="1"/>
    </location>
</feature>
<evidence type="ECO:0000256" key="1">
    <source>
        <dbReference type="SAM" id="MobiDB-lite"/>
    </source>
</evidence>
<keyword evidence="3" id="KW-1185">Reference proteome</keyword>
<feature type="compositionally biased region" description="Basic and acidic residues" evidence="1">
    <location>
        <begin position="72"/>
        <end position="108"/>
    </location>
</feature>